<protein>
    <submittedName>
        <fullName evidence="1">Uncharacterized protein</fullName>
    </submittedName>
</protein>
<keyword evidence="2" id="KW-1185">Reference proteome</keyword>
<evidence type="ECO:0000313" key="2">
    <source>
        <dbReference type="Proteomes" id="UP000033423"/>
    </source>
</evidence>
<name>A0A0F3H3L0_9BACT</name>
<dbReference type="EMBL" id="LACI01000127">
    <property type="protein sequence ID" value="KJU87533.1"/>
    <property type="molecule type" value="Genomic_DNA"/>
</dbReference>
<accession>A0A0F3H3L0</accession>
<dbReference type="Proteomes" id="UP000033423">
    <property type="component" value="Unassembled WGS sequence"/>
</dbReference>
<dbReference type="AlphaFoldDB" id="A0A0F3H3L0"/>
<proteinExistence type="predicted"/>
<evidence type="ECO:0000313" key="1">
    <source>
        <dbReference type="EMBL" id="KJU87533.1"/>
    </source>
</evidence>
<reference evidence="1 2" key="1">
    <citation type="submission" date="2015-02" db="EMBL/GenBank/DDBJ databases">
        <title>Single-cell genomics of uncultivated deep-branching MTB reveals a conserved set of magnetosome genes.</title>
        <authorList>
            <person name="Kolinko S."/>
            <person name="Richter M."/>
            <person name="Glockner F.O."/>
            <person name="Brachmann A."/>
            <person name="Schuler D."/>
        </authorList>
    </citation>
    <scope>NUCLEOTIDE SEQUENCE [LARGE SCALE GENOMIC DNA]</scope>
    <source>
        <strain evidence="1">TM-1</strain>
    </source>
</reference>
<comment type="caution">
    <text evidence="1">The sequence shown here is derived from an EMBL/GenBank/DDBJ whole genome shotgun (WGS) entry which is preliminary data.</text>
</comment>
<gene>
    <name evidence="1" type="ORF">MBAV_000275</name>
</gene>
<organism evidence="1 2">
    <name type="scientific">Candidatus Magnetobacterium bavaricum</name>
    <dbReference type="NCBI Taxonomy" id="29290"/>
    <lineage>
        <taxon>Bacteria</taxon>
        <taxon>Pseudomonadati</taxon>
        <taxon>Nitrospirota</taxon>
        <taxon>Thermodesulfovibrionia</taxon>
        <taxon>Thermodesulfovibrionales</taxon>
        <taxon>Candidatus Magnetobacteriaceae</taxon>
        <taxon>Candidatus Magnetobacterium</taxon>
    </lineage>
</organism>
<sequence length="108" mass="12185">MVLQGRSKEGQVRPGAPRSGAALLLSLTMKYKEDTNHTQLSCLKKPVSFQYNDVFTHPGFLVKPAMTHLENGCNCHCCKSRNPCLLTVKQNLPCFLKRIPFFPNLCYN</sequence>